<evidence type="ECO:0000313" key="6">
    <source>
        <dbReference type="EMBL" id="USP82149.1"/>
    </source>
</evidence>
<protein>
    <submittedName>
        <fullName evidence="6">Acetyl-CoA synthetase-like protein</fullName>
    </submittedName>
</protein>
<dbReference type="Gene3D" id="1.10.1200.10">
    <property type="entry name" value="ACP-like"/>
    <property type="match status" value="2"/>
</dbReference>
<gene>
    <name evidence="6" type="ORF">yc1106_09423</name>
</gene>
<dbReference type="Pfam" id="PF00668">
    <property type="entry name" value="Condensation"/>
    <property type="match status" value="3"/>
</dbReference>
<sequence>MASITTAALSKDSTWAFTPKPYDVPHSSSGVTILDLFFKEAQSRPRAPAACSAQDTLSYSQLDDYSTRLAYHLQGLGIERESLIPCRQNKSVWAIVCLLAILKAGAAFVPVDPSYPQSRVEEIIEQTDAQLIIESGCETMHTSATTLRLAPDFIRSLPKKSSLNLRRISASQLAYVYFTSGSTGKPKGVMIEHRALCTSLLAHGRRMGLCVSSMVLQATSYTFDPSITEIFGTLIFGGCICVPSNHTELVDSINHLRANWAFFTPSVISLISPDQVPTLKTVSVGGEALTQDCVDQWADKVQLLNSYGPTEATIFCLIAEVQPDSSRSNIGYATGCRPWIVDQSNHHRLVGAGEIGELVIEGDILARGYLGDKKKTAEAFLEDAAWASKTGLARRFYKTGDLARFNEDGSISCLGRKDRQIKIRGQRVELGEIESRIKRYCGKSASAVIVDQISRNGQQEAKILAAFVVLDHGVLQKCHGISKSAQDILSSFCKDIQSSLFSELPSYMVPNAFIPLDKLPRNGSGKVDRSALHELAKAELEKRLLESSTLPAASSSAIRITPMQKTLQLHWSRLLSVSAQSLGVESNFIQLGGNSLLAIKLVAGLRKDGVCLTTKDILQASSLAEMAEAATFVETKDIARSAQRVSELSSVELIDSAAKQCNVNRGAIQQLHYCTPFQESLAAAMVMRPGSYMAQYVFKLPADIDIELFKSSWVTVYKSFPILRTRFTQLGFQETLQAVVDEHPVWRTTRDLRQLLLEDSQHHMTIGKPLSRFALVYENGQQFFVWTLHHALYDAWSLQICLESVAKLYKAIDLGRNTEMSFENYIDFSRVASKDVRSQEFWSQALKDCCAPQFPRLPTADYKPTHSNKLDIELVIPARPTTGITIPTFIRAAWALAVSQYTGSEDAVFGAVMSGRNASVPYVDEMVGPTLATVPVRIPVDPSSTIASFLQNVQKGASDSTPHEHFGLNNISKTCEGAKTACQFQTMLVIQLKPEAEAREQDSLFGDLVEFENRESHCLALECVWAGDNLTMEARFDENAISAAKMERILHLWKHLVLQLAVANDAHLLSAIDTVSSKDKSTLSLWNSPEPAPVPGLAHDRVAFWARQQPNNPAVCSWDGALTYAELNDLSSRLAKFLVELNPGTVICLHLIKGLPLIISIVAIMKSGRAFLPLDIDAPPERIQSILSQLEQPLVLASNTEMFHTTAKASAITMSLPLIRALPLFEASWKLPKVGRRDLAYLIMTSGSTGKPKGVMIEHRSLITSIEYHGRFYGLHTGSRVLQFASIAFDAAVGDVVASFVHGACLVVPNQATRMERLVEFINERKVTWSFFTPSTLRLFQPSDVPTLETIVVGGEAIAPEMAKLWAGSLHLINGYGPSETTIACTAASVARDGSNQGSIGRGLGCLTWIVDPKDHDRLVPIGAVGELVIQGEIVGRGYLNEPEKTSEVFISNPKWAQTSTQECGRMYKTGDLVRYDEVGCLIYIGRKDNQVKLRGQRLELGEVEHHLETSASGRHGLCFVPKQGPLANRLVAVVGPDSLVPSASFHAEVEDSETICDLARNTKENLAKALPRYMVPDCLTLLKHMPVTTSGKLDRKVIAAWIAGLTKEDAALFSTGDDIKDAPKPATTRMEVLLQEVWASVLGLSPTTVGTNRSFHSLGGDSITAMQALARSRNLGFEFTVKDVLQGHTIETLALSTRQIEISSESLKEEITERAFALSPIQQVYAMLAPPQHKHHFNQSIQVKLAKTISIGQLRQSLEAVVTRHSMLRAKFDLSNPKLATQTISQSTENAFQALESTLSHPGDLLDLVQTSQRSLDITKGPIMRADLISGLEGTQTLFMVAHHLVVDIVSWRLILEDLEAALSGKVLSSLPPLPFQTWCEDKVSHTVSDCHLPPTNYAYWDIERDNLTYEDSRRAGFVLDRDLTSLCLGSSHDSLRTKPADLFIAALALSFKKTFNDRQTPVICVEGHGREAGAAGLDPSSTVGWFTNIVPVQVDVRADHDPVDLVRRIKDSKISAEKDCIDFFAAQLSSKDVAIDVPELTFNFTGVQQQSNNDKSLLSVVTNGFDDQYDMSTNMRRFAIFDVDACVKDGQLEFEWLFPRSMRNSDMVSTWISNCKNDLQFLATTMSKSPVCPTISDFPLMSMDYDDLARMEIVLRSKGVSFAGEGSAKAVSIFPASPTQNAILLGQQHHDCYWRPRLVFETEVNGPGDLAVEQLAMAWQKVVSANPILRTIMIADIKTPNSFLNVVLDRYERALEVGSSAWAENPLNRPRATWQDWEPQHRLTIFQRTAMSATCCLEISHALIDHSSMPMIFDAFSQNYGGLTTKKPVAPFADFVEGLQCLPFAESVQYWNDYLADVQPCRLSTGNSREVAKKEMFSAPVDMAEFSEELLHITQKSGVTLATIFRAAWALVLSEATGKDDILFGYILAGRDAPIDNIEQIVGPVLNIAACRLSPSAHSTAKLLEAVQDDLLQSLPHQHHLMTALSNKSPESMSSSSDWFDSVVNFRRHSKEATSSSPLSFAERPSEDPFEYPIVLEVDHYEGSGVVASLSCWIDKVSVEAAGQLSKSLSSATRRILEGIISR</sequence>
<dbReference type="CDD" id="cd19545">
    <property type="entry name" value="FUM14_C_NRPS-like"/>
    <property type="match status" value="1"/>
</dbReference>
<comment type="pathway">
    <text evidence="1">Mycotoxin biosynthesis.</text>
</comment>
<dbReference type="FunFam" id="3.30.559.30:FF:000002">
    <property type="entry name" value="Nonribosomal peptide synthase Pes1"/>
    <property type="match status" value="1"/>
</dbReference>
<dbReference type="PROSITE" id="PS00012">
    <property type="entry name" value="PHOSPHOPANTETHEINE"/>
    <property type="match status" value="1"/>
</dbReference>
<dbReference type="GO" id="GO:0044550">
    <property type="term" value="P:secondary metabolite biosynthetic process"/>
    <property type="evidence" value="ECO:0007669"/>
    <property type="project" value="TreeGrafter"/>
</dbReference>
<dbReference type="PROSITE" id="PS00455">
    <property type="entry name" value="AMP_BINDING"/>
    <property type="match status" value="2"/>
</dbReference>
<dbReference type="InterPro" id="IPR001242">
    <property type="entry name" value="Condensation_dom"/>
</dbReference>
<dbReference type="InterPro" id="IPR023213">
    <property type="entry name" value="CAT-like_dom_sf"/>
</dbReference>
<dbReference type="GO" id="GO:0016874">
    <property type="term" value="F:ligase activity"/>
    <property type="evidence" value="ECO:0007669"/>
    <property type="project" value="UniProtKB-KW"/>
</dbReference>
<dbReference type="EMBL" id="CP089280">
    <property type="protein sequence ID" value="USP82149.1"/>
    <property type="molecule type" value="Genomic_DNA"/>
</dbReference>
<evidence type="ECO:0000256" key="3">
    <source>
        <dbReference type="ARBA" id="ARBA00022553"/>
    </source>
</evidence>
<dbReference type="InterPro" id="IPR006162">
    <property type="entry name" value="Ppantetheine_attach_site"/>
</dbReference>
<dbReference type="InterPro" id="IPR009081">
    <property type="entry name" value="PP-bd_ACP"/>
</dbReference>
<evidence type="ECO:0000313" key="7">
    <source>
        <dbReference type="Proteomes" id="UP001056012"/>
    </source>
</evidence>
<evidence type="ECO:0000256" key="2">
    <source>
        <dbReference type="ARBA" id="ARBA00022450"/>
    </source>
</evidence>
<keyword evidence="3" id="KW-0597">Phosphoprotein</keyword>
<dbReference type="InterPro" id="IPR020845">
    <property type="entry name" value="AMP-binding_CS"/>
</dbReference>
<dbReference type="OrthoDB" id="416786at2759"/>
<dbReference type="InterPro" id="IPR045851">
    <property type="entry name" value="AMP-bd_C_sf"/>
</dbReference>
<feature type="domain" description="Carrier" evidence="5">
    <location>
        <begin position="1626"/>
        <end position="1702"/>
    </location>
</feature>
<dbReference type="GO" id="GO:0005737">
    <property type="term" value="C:cytoplasm"/>
    <property type="evidence" value="ECO:0007669"/>
    <property type="project" value="TreeGrafter"/>
</dbReference>
<dbReference type="InterPro" id="IPR036736">
    <property type="entry name" value="ACP-like_sf"/>
</dbReference>
<reference evidence="6" key="1">
    <citation type="submission" date="2021-12" db="EMBL/GenBank/DDBJ databases">
        <title>Curvularia clavata genome.</title>
        <authorList>
            <person name="Cao Y."/>
        </authorList>
    </citation>
    <scope>NUCLEOTIDE SEQUENCE</scope>
    <source>
        <strain evidence="6">Yc1106</strain>
    </source>
</reference>
<dbReference type="SUPFAM" id="SSF56801">
    <property type="entry name" value="Acetyl-CoA synthetase-like"/>
    <property type="match status" value="2"/>
</dbReference>
<dbReference type="InterPro" id="IPR042099">
    <property type="entry name" value="ANL_N_sf"/>
</dbReference>
<dbReference type="NCBIfam" id="NF003417">
    <property type="entry name" value="PRK04813.1"/>
    <property type="match status" value="2"/>
</dbReference>
<dbReference type="InterPro" id="IPR000873">
    <property type="entry name" value="AMP-dep_synth/lig_dom"/>
</dbReference>
<dbReference type="GO" id="GO:0043041">
    <property type="term" value="P:amino acid activation for nonribosomal peptide biosynthetic process"/>
    <property type="evidence" value="ECO:0007669"/>
    <property type="project" value="TreeGrafter"/>
</dbReference>
<organism evidence="6 7">
    <name type="scientific">Curvularia clavata</name>
    <dbReference type="NCBI Taxonomy" id="95742"/>
    <lineage>
        <taxon>Eukaryota</taxon>
        <taxon>Fungi</taxon>
        <taxon>Dikarya</taxon>
        <taxon>Ascomycota</taxon>
        <taxon>Pezizomycotina</taxon>
        <taxon>Dothideomycetes</taxon>
        <taxon>Pleosporomycetidae</taxon>
        <taxon>Pleosporales</taxon>
        <taxon>Pleosporineae</taxon>
        <taxon>Pleosporaceae</taxon>
        <taxon>Curvularia</taxon>
    </lineage>
</organism>
<dbReference type="CDD" id="cd05918">
    <property type="entry name" value="A_NRPS_SidN3_like"/>
    <property type="match status" value="2"/>
</dbReference>
<evidence type="ECO:0000256" key="1">
    <source>
        <dbReference type="ARBA" id="ARBA00004685"/>
    </source>
</evidence>
<dbReference type="PROSITE" id="PS50075">
    <property type="entry name" value="CARRIER"/>
    <property type="match status" value="2"/>
</dbReference>
<dbReference type="FunFam" id="3.30.300.30:FF:000015">
    <property type="entry name" value="Nonribosomal peptide synthase SidD"/>
    <property type="match status" value="2"/>
</dbReference>
<dbReference type="NCBIfam" id="TIGR01733">
    <property type="entry name" value="AA-adenyl-dom"/>
    <property type="match status" value="2"/>
</dbReference>
<dbReference type="Proteomes" id="UP001056012">
    <property type="component" value="Chromosome 7"/>
</dbReference>
<dbReference type="SUPFAM" id="SSF52777">
    <property type="entry name" value="CoA-dependent acyltransferases"/>
    <property type="match status" value="6"/>
</dbReference>
<dbReference type="PANTHER" id="PTHR45527:SF1">
    <property type="entry name" value="FATTY ACID SYNTHASE"/>
    <property type="match status" value="1"/>
</dbReference>
<evidence type="ECO:0000256" key="4">
    <source>
        <dbReference type="ARBA" id="ARBA00022598"/>
    </source>
</evidence>
<proteinExistence type="predicted"/>
<dbReference type="Pfam" id="PF00501">
    <property type="entry name" value="AMP-binding"/>
    <property type="match status" value="2"/>
</dbReference>
<feature type="domain" description="Carrier" evidence="5">
    <location>
        <begin position="558"/>
        <end position="634"/>
    </location>
</feature>
<name>A0A9Q9DXP5_CURCL</name>
<dbReference type="PANTHER" id="PTHR45527">
    <property type="entry name" value="NONRIBOSOMAL PEPTIDE SYNTHETASE"/>
    <property type="match status" value="1"/>
</dbReference>
<dbReference type="FunFam" id="3.30.559.30:FF:000003">
    <property type="entry name" value="Nonribosomal peptide synthase SidD"/>
    <property type="match status" value="1"/>
</dbReference>
<dbReference type="Gene3D" id="3.30.559.30">
    <property type="entry name" value="Nonribosomal peptide synthetase, condensation domain"/>
    <property type="match status" value="3"/>
</dbReference>
<dbReference type="Pfam" id="PF00550">
    <property type="entry name" value="PP-binding"/>
    <property type="match status" value="2"/>
</dbReference>
<keyword evidence="2" id="KW-0596">Phosphopantetheine</keyword>
<keyword evidence="4" id="KW-0436">Ligase</keyword>
<dbReference type="Gene3D" id="3.30.559.10">
    <property type="entry name" value="Chloramphenicol acetyltransferase-like domain"/>
    <property type="match status" value="3"/>
</dbReference>
<dbReference type="GO" id="GO:0031177">
    <property type="term" value="F:phosphopantetheine binding"/>
    <property type="evidence" value="ECO:0007669"/>
    <property type="project" value="TreeGrafter"/>
</dbReference>
<dbReference type="SUPFAM" id="SSF47336">
    <property type="entry name" value="ACP-like"/>
    <property type="match status" value="2"/>
</dbReference>
<keyword evidence="7" id="KW-1185">Reference proteome</keyword>
<evidence type="ECO:0000259" key="5">
    <source>
        <dbReference type="PROSITE" id="PS50075"/>
    </source>
</evidence>
<dbReference type="InterPro" id="IPR010071">
    <property type="entry name" value="AA_adenyl_dom"/>
</dbReference>
<dbReference type="Gene3D" id="3.30.300.30">
    <property type="match status" value="2"/>
</dbReference>
<dbReference type="VEuPathDB" id="FungiDB:yc1106_09423"/>
<accession>A0A9Q9DXP5</accession>
<dbReference type="Gene3D" id="3.40.50.12780">
    <property type="entry name" value="N-terminal domain of ligase-like"/>
    <property type="match status" value="2"/>
</dbReference>